<dbReference type="GO" id="GO:0043770">
    <property type="term" value="F:demethylmenaquinone methyltransferase activity"/>
    <property type="evidence" value="ECO:0007669"/>
    <property type="project" value="UniProtKB-EC"/>
</dbReference>
<evidence type="ECO:0000259" key="1">
    <source>
        <dbReference type="Pfam" id="PF08241"/>
    </source>
</evidence>
<name>A0ABY6HTG9_9ARCH</name>
<feature type="domain" description="Methyltransferase type 11" evidence="1">
    <location>
        <begin position="35"/>
        <end position="125"/>
    </location>
</feature>
<evidence type="ECO:0000313" key="2">
    <source>
        <dbReference type="EMBL" id="UYP46815.1"/>
    </source>
</evidence>
<dbReference type="InterPro" id="IPR029063">
    <property type="entry name" value="SAM-dependent_MTases_sf"/>
</dbReference>
<dbReference type="InterPro" id="IPR013216">
    <property type="entry name" value="Methyltransf_11"/>
</dbReference>
<dbReference type="SUPFAM" id="SSF53335">
    <property type="entry name" value="S-adenosyl-L-methionine-dependent methyltransferases"/>
    <property type="match status" value="1"/>
</dbReference>
<dbReference type="EMBL" id="CP104013">
    <property type="protein sequence ID" value="UYP46815.1"/>
    <property type="molecule type" value="Genomic_DNA"/>
</dbReference>
<reference evidence="2" key="1">
    <citation type="submission" date="2022-09" db="EMBL/GenBank/DDBJ databases">
        <title>Actin cytoskeleton and complex cell architecture in an #Asgard archaeon.</title>
        <authorList>
            <person name="Ponce Toledo R.I."/>
            <person name="Schleper C."/>
            <person name="Rodrigues Oliveira T."/>
            <person name="Wollweber F."/>
            <person name="Xu J."/>
            <person name="Rittmann S."/>
            <person name="Klingl A."/>
            <person name="Pilhofer M."/>
        </authorList>
    </citation>
    <scope>NUCLEOTIDE SEQUENCE</scope>
    <source>
        <strain evidence="2">B-35</strain>
    </source>
</reference>
<sequence>MSNHEEEEKEMEKVYFIEKQEITVKDFECEDGWILDIGGGGEGIIGQIKGDQVIAIDFRKEELEETDNKALKITMDARNMQFLDNSFETVTAFFTLMYIAHTKEDINKTMDEIARVTKPGGKFFLWDIVFDYPEGIEKQVIASYLKVNLPNGNSISTGYGAKIHRQKMSWFISLAEERGFTVKQKEIHDLVYFIEFIKN</sequence>
<dbReference type="GO" id="GO:0032259">
    <property type="term" value="P:methylation"/>
    <property type="evidence" value="ECO:0007669"/>
    <property type="project" value="UniProtKB-KW"/>
</dbReference>
<protein>
    <submittedName>
        <fullName evidence="2">2-methoxy-6-polyprenyl-1,4-benzoquinol methylase, mitochondrial</fullName>
        <ecNumber evidence="2">2.1.1.163</ecNumber>
    </submittedName>
</protein>
<dbReference type="Pfam" id="PF08241">
    <property type="entry name" value="Methyltransf_11"/>
    <property type="match status" value="1"/>
</dbReference>
<keyword evidence="2" id="KW-0489">Methyltransferase</keyword>
<proteinExistence type="predicted"/>
<gene>
    <name evidence="2" type="ORF">NEF87_003100</name>
</gene>
<dbReference type="EC" id="2.1.1.163" evidence="2"/>
<dbReference type="Gene3D" id="3.40.50.150">
    <property type="entry name" value="Vaccinia Virus protein VP39"/>
    <property type="match status" value="1"/>
</dbReference>
<dbReference type="Proteomes" id="UP001208689">
    <property type="component" value="Chromosome"/>
</dbReference>
<organism evidence="2 3">
    <name type="scientific">Candidatus Lokiarchaeum ossiferum</name>
    <dbReference type="NCBI Taxonomy" id="2951803"/>
    <lineage>
        <taxon>Archaea</taxon>
        <taxon>Promethearchaeati</taxon>
        <taxon>Promethearchaeota</taxon>
        <taxon>Promethearchaeia</taxon>
        <taxon>Promethearchaeales</taxon>
        <taxon>Promethearchaeaceae</taxon>
        <taxon>Candidatus Lokiarchaeum</taxon>
    </lineage>
</organism>
<keyword evidence="3" id="KW-1185">Reference proteome</keyword>
<evidence type="ECO:0000313" key="3">
    <source>
        <dbReference type="Proteomes" id="UP001208689"/>
    </source>
</evidence>
<dbReference type="CDD" id="cd02440">
    <property type="entry name" value="AdoMet_MTases"/>
    <property type="match status" value="1"/>
</dbReference>
<accession>A0ABY6HTG9</accession>
<keyword evidence="2" id="KW-0808">Transferase</keyword>